<dbReference type="PROSITE" id="PS51257">
    <property type="entry name" value="PROKAR_LIPOPROTEIN"/>
    <property type="match status" value="1"/>
</dbReference>
<evidence type="ECO:0000313" key="5">
    <source>
        <dbReference type="Proteomes" id="UP000234560"/>
    </source>
</evidence>
<dbReference type="EMBL" id="CP136958">
    <property type="protein sequence ID" value="WOT01523.1"/>
    <property type="molecule type" value="Genomic_DNA"/>
</dbReference>
<reference evidence="4" key="1">
    <citation type="submission" date="2017-12" db="EMBL/GenBank/DDBJ databases">
        <authorList>
            <person name="Thomas-White K."/>
            <person name="Wolfe A.J."/>
        </authorList>
    </citation>
    <scope>NUCLEOTIDE SEQUENCE</scope>
    <source>
        <strain evidence="4">UMB0763</strain>
    </source>
</reference>
<name>A0AAF0YUL9_9CORY</name>
<organism evidence="4 5">
    <name type="scientific">Corynebacterium pyruviciproducens</name>
    <dbReference type="NCBI Taxonomy" id="598660"/>
    <lineage>
        <taxon>Bacteria</taxon>
        <taxon>Bacillati</taxon>
        <taxon>Actinomycetota</taxon>
        <taxon>Actinomycetes</taxon>
        <taxon>Mycobacteriales</taxon>
        <taxon>Corynebacteriaceae</taxon>
        <taxon>Corynebacterium</taxon>
    </lineage>
</organism>
<dbReference type="KEGG" id="cpyr:CYJ47_09630"/>
<evidence type="ECO:0000313" key="4">
    <source>
        <dbReference type="EMBL" id="WOT01523.1"/>
    </source>
</evidence>
<keyword evidence="2" id="KW-0732">Signal</keyword>
<dbReference type="InterPro" id="IPR056303">
    <property type="entry name" value="AMIN-like"/>
</dbReference>
<dbReference type="Proteomes" id="UP000234560">
    <property type="component" value="Chromosome"/>
</dbReference>
<dbReference type="Pfam" id="PF24837">
    <property type="entry name" value="AMIN-like"/>
    <property type="match status" value="1"/>
</dbReference>
<feature type="region of interest" description="Disordered" evidence="1">
    <location>
        <begin position="22"/>
        <end position="73"/>
    </location>
</feature>
<evidence type="ECO:0000256" key="2">
    <source>
        <dbReference type="SAM" id="SignalP"/>
    </source>
</evidence>
<feature type="chain" id="PRO_5041967993" description="AMIN-like domain-containing protein" evidence="2">
    <location>
        <begin position="27"/>
        <end position="206"/>
    </location>
</feature>
<reference evidence="4" key="2">
    <citation type="submission" date="2023-10" db="EMBL/GenBank/DDBJ databases">
        <authorList>
            <person name="Choi B."/>
        </authorList>
    </citation>
    <scope>NUCLEOTIDE SEQUENCE</scope>
    <source>
        <strain evidence="4">UMB0763</strain>
    </source>
</reference>
<dbReference type="RefSeq" id="WP_101677796.1">
    <property type="nucleotide sequence ID" value="NZ_CP136958.1"/>
</dbReference>
<accession>A0AAF0YUL9</accession>
<feature type="domain" description="AMIN-like" evidence="3">
    <location>
        <begin position="82"/>
        <end position="203"/>
    </location>
</feature>
<feature type="signal peptide" evidence="2">
    <location>
        <begin position="1"/>
        <end position="26"/>
    </location>
</feature>
<evidence type="ECO:0000256" key="1">
    <source>
        <dbReference type="SAM" id="MobiDB-lite"/>
    </source>
</evidence>
<gene>
    <name evidence="4" type="ORF">CYJ47_09630</name>
</gene>
<dbReference type="AlphaFoldDB" id="A0AAF0YUL9"/>
<feature type="compositionally biased region" description="Low complexity" evidence="1">
    <location>
        <begin position="27"/>
        <end position="59"/>
    </location>
</feature>
<protein>
    <recommendedName>
        <fullName evidence="3">AMIN-like domain-containing protein</fullName>
    </recommendedName>
</protein>
<proteinExistence type="predicted"/>
<evidence type="ECO:0000259" key="3">
    <source>
        <dbReference type="Pfam" id="PF24837"/>
    </source>
</evidence>
<sequence length="206" mass="21485">MKPIVTCVTCLATALALVSCSPEDEAAPTASTTTVTSPAETVKSAVEAPATADTATDNTSPIGEASLDNKTGYPEGGAQLLATNIRVGHHQGFDRIVFDLEGTGTPGYFVSYTDEPAQQASGFPLVPAGDSYLQVMIDGTAYPFEVGQEARTLSTTPNEQVVKDILDGGMFEAQSQYIVGINGPKKPFAVAVLTNPTRLVVDVITD</sequence>